<dbReference type="Pfam" id="PF00512">
    <property type="entry name" value="HisKA"/>
    <property type="match status" value="1"/>
</dbReference>
<feature type="domain" description="Histidine kinase" evidence="9">
    <location>
        <begin position="145"/>
        <end position="364"/>
    </location>
</feature>
<dbReference type="PANTHER" id="PTHR43065">
    <property type="entry name" value="SENSOR HISTIDINE KINASE"/>
    <property type="match status" value="1"/>
</dbReference>
<dbReference type="InterPro" id="IPR003661">
    <property type="entry name" value="HisK_dim/P_dom"/>
</dbReference>
<dbReference type="PROSITE" id="PS50112">
    <property type="entry name" value="PAS"/>
    <property type="match status" value="1"/>
</dbReference>
<organism evidence="12 13">
    <name type="scientific">Syntrophotalea acetylenivorans</name>
    <dbReference type="NCBI Taxonomy" id="1842532"/>
    <lineage>
        <taxon>Bacteria</taxon>
        <taxon>Pseudomonadati</taxon>
        <taxon>Thermodesulfobacteriota</taxon>
        <taxon>Desulfuromonadia</taxon>
        <taxon>Desulfuromonadales</taxon>
        <taxon>Syntrophotaleaceae</taxon>
        <taxon>Syntrophotalea</taxon>
    </lineage>
</organism>
<evidence type="ECO:0000256" key="1">
    <source>
        <dbReference type="ARBA" id="ARBA00000085"/>
    </source>
</evidence>
<dbReference type="EC" id="2.7.13.3" evidence="2"/>
<dbReference type="InterPro" id="IPR000014">
    <property type="entry name" value="PAS"/>
</dbReference>
<dbReference type="InterPro" id="IPR005467">
    <property type="entry name" value="His_kinase_dom"/>
</dbReference>
<evidence type="ECO:0000256" key="6">
    <source>
        <dbReference type="ARBA" id="ARBA00022777"/>
    </source>
</evidence>
<dbReference type="Proteomes" id="UP000182517">
    <property type="component" value="Chromosome"/>
</dbReference>
<dbReference type="RefSeq" id="WP_072282477.1">
    <property type="nucleotide sequence ID" value="NZ_CP015519.1"/>
</dbReference>
<evidence type="ECO:0000256" key="7">
    <source>
        <dbReference type="ARBA" id="ARBA00022840"/>
    </source>
</evidence>
<dbReference type="Gene3D" id="1.10.287.130">
    <property type="match status" value="1"/>
</dbReference>
<dbReference type="SMART" id="SM00388">
    <property type="entry name" value="HisKA"/>
    <property type="match status" value="1"/>
</dbReference>
<dbReference type="InterPro" id="IPR036097">
    <property type="entry name" value="HisK_dim/P_sf"/>
</dbReference>
<dbReference type="PRINTS" id="PR00344">
    <property type="entry name" value="BCTRLSENSOR"/>
</dbReference>
<evidence type="ECO:0000256" key="2">
    <source>
        <dbReference type="ARBA" id="ARBA00012438"/>
    </source>
</evidence>
<protein>
    <recommendedName>
        <fullName evidence="2">histidine kinase</fullName>
        <ecNumber evidence="2">2.7.13.3</ecNumber>
    </recommendedName>
</protein>
<evidence type="ECO:0000313" key="13">
    <source>
        <dbReference type="Proteomes" id="UP000182517"/>
    </source>
</evidence>
<dbReference type="GO" id="GO:0005524">
    <property type="term" value="F:ATP binding"/>
    <property type="evidence" value="ECO:0007669"/>
    <property type="project" value="UniProtKB-KW"/>
</dbReference>
<dbReference type="KEGG" id="pef:A7E78_00730"/>
<keyword evidence="7" id="KW-0067">ATP-binding</keyword>
<dbReference type="AlphaFoldDB" id="A0A1L3GKP2"/>
<dbReference type="InterPro" id="IPR013656">
    <property type="entry name" value="PAS_4"/>
</dbReference>
<dbReference type="SMART" id="SM00091">
    <property type="entry name" value="PAS"/>
    <property type="match status" value="1"/>
</dbReference>
<dbReference type="Pfam" id="PF08448">
    <property type="entry name" value="PAS_4"/>
    <property type="match status" value="1"/>
</dbReference>
<dbReference type="PROSITE" id="PS50113">
    <property type="entry name" value="PAC"/>
    <property type="match status" value="1"/>
</dbReference>
<gene>
    <name evidence="12" type="ORF">A7E78_00730</name>
</gene>
<feature type="domain" description="PAC" evidence="11">
    <location>
        <begin position="80"/>
        <end position="132"/>
    </location>
</feature>
<evidence type="ECO:0000256" key="4">
    <source>
        <dbReference type="ARBA" id="ARBA00022679"/>
    </source>
</evidence>
<dbReference type="CDD" id="cd00082">
    <property type="entry name" value="HisKA"/>
    <property type="match status" value="1"/>
</dbReference>
<accession>A0A1L3GKP2</accession>
<dbReference type="SUPFAM" id="SSF47384">
    <property type="entry name" value="Homodimeric domain of signal transducing histidine kinase"/>
    <property type="match status" value="1"/>
</dbReference>
<dbReference type="GO" id="GO:0000155">
    <property type="term" value="F:phosphorelay sensor kinase activity"/>
    <property type="evidence" value="ECO:0007669"/>
    <property type="project" value="InterPro"/>
</dbReference>
<evidence type="ECO:0000256" key="5">
    <source>
        <dbReference type="ARBA" id="ARBA00022741"/>
    </source>
</evidence>
<dbReference type="PANTHER" id="PTHR43065:SF10">
    <property type="entry name" value="PEROXIDE STRESS-ACTIVATED HISTIDINE KINASE MAK3"/>
    <property type="match status" value="1"/>
</dbReference>
<evidence type="ECO:0000259" key="11">
    <source>
        <dbReference type="PROSITE" id="PS50113"/>
    </source>
</evidence>
<feature type="domain" description="PAS" evidence="10">
    <location>
        <begin position="7"/>
        <end position="52"/>
    </location>
</feature>
<dbReference type="EMBL" id="CP015519">
    <property type="protein sequence ID" value="APG26517.1"/>
    <property type="molecule type" value="Genomic_DNA"/>
</dbReference>
<reference evidence="12 13" key="1">
    <citation type="journal article" date="2017" name="Genome Announc.">
        <title>Complete Genome Sequences of Two Acetylene-Fermenting Pelobacter acetylenicus Strains.</title>
        <authorList>
            <person name="Sutton J.M."/>
            <person name="Baesman S.M."/>
            <person name="Fierst J.L."/>
            <person name="Poret-Peterson A.T."/>
            <person name="Oremland R.S."/>
            <person name="Dunlap D.S."/>
            <person name="Akob D.M."/>
        </authorList>
    </citation>
    <scope>NUCLEOTIDE SEQUENCE [LARGE SCALE GENOMIC DNA]</scope>
    <source>
        <strain evidence="12 13">SFB93</strain>
    </source>
</reference>
<evidence type="ECO:0000259" key="9">
    <source>
        <dbReference type="PROSITE" id="PS50109"/>
    </source>
</evidence>
<dbReference type="InterPro" id="IPR035965">
    <property type="entry name" value="PAS-like_dom_sf"/>
</dbReference>
<dbReference type="Gene3D" id="3.30.565.10">
    <property type="entry name" value="Histidine kinase-like ATPase, C-terminal domain"/>
    <property type="match status" value="1"/>
</dbReference>
<evidence type="ECO:0000256" key="3">
    <source>
        <dbReference type="ARBA" id="ARBA00022553"/>
    </source>
</evidence>
<name>A0A1L3GKP2_9BACT</name>
<dbReference type="Gene3D" id="3.30.450.20">
    <property type="entry name" value="PAS domain"/>
    <property type="match status" value="1"/>
</dbReference>
<keyword evidence="6 12" id="KW-0418">Kinase</keyword>
<comment type="catalytic activity">
    <reaction evidence="1">
        <text>ATP + protein L-histidine = ADP + protein N-phospho-L-histidine.</text>
        <dbReference type="EC" id="2.7.13.3"/>
    </reaction>
</comment>
<dbReference type="NCBIfam" id="TIGR00229">
    <property type="entry name" value="sensory_box"/>
    <property type="match status" value="1"/>
</dbReference>
<keyword evidence="13" id="KW-1185">Reference proteome</keyword>
<evidence type="ECO:0000313" key="12">
    <source>
        <dbReference type="EMBL" id="APG26517.1"/>
    </source>
</evidence>
<dbReference type="Pfam" id="PF02518">
    <property type="entry name" value="HATPase_c"/>
    <property type="match status" value="1"/>
</dbReference>
<keyword evidence="8" id="KW-0902">Two-component regulatory system</keyword>
<dbReference type="SUPFAM" id="SSF55874">
    <property type="entry name" value="ATPase domain of HSP90 chaperone/DNA topoisomerase II/histidine kinase"/>
    <property type="match status" value="1"/>
</dbReference>
<dbReference type="STRING" id="1842532.A7E78_00730"/>
<evidence type="ECO:0000259" key="10">
    <source>
        <dbReference type="PROSITE" id="PS50112"/>
    </source>
</evidence>
<keyword evidence="3" id="KW-0597">Phosphoprotein</keyword>
<dbReference type="CDD" id="cd00130">
    <property type="entry name" value="PAS"/>
    <property type="match status" value="1"/>
</dbReference>
<dbReference type="InterPro" id="IPR000700">
    <property type="entry name" value="PAS-assoc_C"/>
</dbReference>
<keyword evidence="5" id="KW-0547">Nucleotide-binding</keyword>
<dbReference type="InterPro" id="IPR004358">
    <property type="entry name" value="Sig_transdc_His_kin-like_C"/>
</dbReference>
<dbReference type="PROSITE" id="PS50109">
    <property type="entry name" value="HIS_KIN"/>
    <property type="match status" value="1"/>
</dbReference>
<evidence type="ECO:0000256" key="8">
    <source>
        <dbReference type="ARBA" id="ARBA00023012"/>
    </source>
</evidence>
<dbReference type="SMART" id="SM00387">
    <property type="entry name" value="HATPase_c"/>
    <property type="match status" value="1"/>
</dbReference>
<proteinExistence type="predicted"/>
<dbReference type="OrthoDB" id="9773941at2"/>
<dbReference type="InterPro" id="IPR036890">
    <property type="entry name" value="HATPase_C_sf"/>
</dbReference>
<sequence length="373" mass="41231">MPAIPKDATLYLRVLENMEEAVIAIDRQGKIVLYNPAAQICTGLSEKQALGKCYQTLFKNQTKLLELVETALKKSRSLFNHEDLMLVRSTGAPLPVRVSLSPNFDQHGDPDGVILMLRDLTQVRELQEAIRRSETLSMLGTLAAGLAHEIKNPLGGIKGAAQLLNMELPPESTLKEYTSVMTREVDRVNDIIEELLDLERPPSPRLGAVNLGRLLSDIVLLQKESQRPKQVDFQLKLDPSIPAIRADEKLLVRLFLNLIKNAAEAVDHGGQVIICSRIASQFRYNKPGEKPVPLVVIEVKDNGSGITPEQMEHMFTPFYTTKDRGTGLGLAICQKIVSDHGGFLKVESQPGEGTQFSVSLPMLRPKTNQEATS</sequence>
<keyword evidence="4" id="KW-0808">Transferase</keyword>
<dbReference type="InterPro" id="IPR003594">
    <property type="entry name" value="HATPase_dom"/>
</dbReference>
<dbReference type="SUPFAM" id="SSF55785">
    <property type="entry name" value="PYP-like sensor domain (PAS domain)"/>
    <property type="match status" value="1"/>
</dbReference>